<gene>
    <name evidence="1" type="ORF">BC742_0087</name>
</gene>
<accession>A0A495WI44</accession>
<dbReference type="AlphaFoldDB" id="A0A495WI44"/>
<dbReference type="InterPro" id="IPR011856">
    <property type="entry name" value="tRNA_endonuc-like_dom_sf"/>
</dbReference>
<organism evidence="1 2">
    <name type="scientific">Coprobacter fastidiosus NSB1 = JCM 33896</name>
    <dbReference type="NCBI Taxonomy" id="1349822"/>
    <lineage>
        <taxon>Bacteria</taxon>
        <taxon>Pseudomonadati</taxon>
        <taxon>Bacteroidota</taxon>
        <taxon>Bacteroidia</taxon>
        <taxon>Bacteroidales</taxon>
        <taxon>Barnesiellaceae</taxon>
        <taxon>Coprobacter</taxon>
    </lineage>
</organism>
<evidence type="ECO:0000313" key="1">
    <source>
        <dbReference type="EMBL" id="RKT61049.1"/>
    </source>
</evidence>
<dbReference type="Gene3D" id="3.40.1350.10">
    <property type="match status" value="1"/>
</dbReference>
<proteinExistence type="predicted"/>
<evidence type="ECO:0000313" key="2">
    <source>
        <dbReference type="Proteomes" id="UP000269493"/>
    </source>
</evidence>
<name>A0A495WI44_9BACT</name>
<keyword evidence="2" id="KW-1185">Reference proteome</keyword>
<sequence>MSNRQYNNIEDTIRNWLAQNLSFIAPELSLIRTEFPLPDHIGSKGFIDILAKDVFNNFVIIEVKRANNSARDTITEILKYHALIKQKYKAKDGEIRIIIISTHWSEIIRAFSELVNNTTYAIKGYKIEIDPVSFIPYSIEEQQALSPNIFDRHFPRTYSLNLFYTKEKRELFRQTFESLCAQAHISDYVMIYMDSTHKIIYPYASVFTWQKMSDTELIKKIGLITGNIFENETDSYETKEEYTQHLEEELIIALCKKANYDASEAGYPEKFDAELSAGNWMIPTIYKYGIFADDPRYNNEMLISEIKGLDGNSYERYSFIGESSQEKRITEALEKSINCLSNTEAWYQLISFRLKQILIKKEKVRIGLYIYNPQSTLRALAFAATLNYEDYAPFYQLIIVYTDQPTIEIYNGDIAWNGKKNNYSILNRKSSPFDTLMKMQLGLLDDELILTLSNLYFSSKKIVIQDGNSIFNSYIKYDEDTDSLVIDKRDKRSISDYYKQKPNIIEELISIYRTYSNYI</sequence>
<dbReference type="OrthoDB" id="8477544at2"/>
<comment type="caution">
    <text evidence="1">The sequence shown here is derived from an EMBL/GenBank/DDBJ whole genome shotgun (WGS) entry which is preliminary data.</text>
</comment>
<dbReference type="RefSeq" id="WP_022602202.1">
    <property type="nucleotide sequence ID" value="NZ_KI440815.1"/>
</dbReference>
<protein>
    <recommendedName>
        <fullName evidence="3">DUF91 domain-containing protein</fullName>
    </recommendedName>
</protein>
<dbReference type="GeneID" id="92927248"/>
<dbReference type="EMBL" id="RBXN01000001">
    <property type="protein sequence ID" value="RKT61049.1"/>
    <property type="molecule type" value="Genomic_DNA"/>
</dbReference>
<dbReference type="Proteomes" id="UP000269493">
    <property type="component" value="Unassembled WGS sequence"/>
</dbReference>
<reference evidence="1 2" key="1">
    <citation type="submission" date="2018-10" db="EMBL/GenBank/DDBJ databases">
        <title>Genomic Encyclopedia of Archaeal and Bacterial Type Strains, Phase II (KMG-II): from individual species to whole genera.</title>
        <authorList>
            <person name="Goeker M."/>
        </authorList>
    </citation>
    <scope>NUCLEOTIDE SEQUENCE [LARGE SCALE GENOMIC DNA]</scope>
    <source>
        <strain evidence="1 2">NSB1</strain>
    </source>
</reference>
<dbReference type="GO" id="GO:0003676">
    <property type="term" value="F:nucleic acid binding"/>
    <property type="evidence" value="ECO:0007669"/>
    <property type="project" value="InterPro"/>
</dbReference>
<evidence type="ECO:0008006" key="3">
    <source>
        <dbReference type="Google" id="ProtNLM"/>
    </source>
</evidence>